<keyword evidence="5 8" id="KW-0408">Iron</keyword>
<protein>
    <recommendedName>
        <fullName evidence="12">Cytochrome P450</fullName>
    </recommendedName>
</protein>
<dbReference type="GO" id="GO:0020037">
    <property type="term" value="F:heme binding"/>
    <property type="evidence" value="ECO:0007669"/>
    <property type="project" value="InterPro"/>
</dbReference>
<keyword evidence="4" id="KW-0560">Oxidoreductase</keyword>
<evidence type="ECO:0000256" key="3">
    <source>
        <dbReference type="ARBA" id="ARBA00022723"/>
    </source>
</evidence>
<keyword evidence="11" id="KW-1185">Reference proteome</keyword>
<dbReference type="InterPro" id="IPR050121">
    <property type="entry name" value="Cytochrome_P450_monoxygenase"/>
</dbReference>
<dbReference type="GO" id="GO:0004497">
    <property type="term" value="F:monooxygenase activity"/>
    <property type="evidence" value="ECO:0007669"/>
    <property type="project" value="UniProtKB-KW"/>
</dbReference>
<feature type="binding site" description="axial binding residue" evidence="8">
    <location>
        <position position="328"/>
    </location>
    <ligand>
        <name>heme</name>
        <dbReference type="ChEBI" id="CHEBI:30413"/>
    </ligand>
    <ligandPart>
        <name>Fe</name>
        <dbReference type="ChEBI" id="CHEBI:18248"/>
    </ligandPart>
</feature>
<dbReference type="Pfam" id="PF00067">
    <property type="entry name" value="p450"/>
    <property type="match status" value="2"/>
</dbReference>
<evidence type="ECO:0000256" key="8">
    <source>
        <dbReference type="PIRSR" id="PIRSR602401-1"/>
    </source>
</evidence>
<keyword evidence="3 8" id="KW-0479">Metal-binding</keyword>
<dbReference type="EMBL" id="VICG01000003">
    <property type="protein sequence ID" value="KAA8574049.1"/>
    <property type="molecule type" value="Genomic_DNA"/>
</dbReference>
<evidence type="ECO:0000256" key="2">
    <source>
        <dbReference type="ARBA" id="ARBA00010617"/>
    </source>
</evidence>
<dbReference type="InterPro" id="IPR002401">
    <property type="entry name" value="Cyt_P450_E_grp-I"/>
</dbReference>
<sequence>MHKIYGPIIRVNPEELSIHDPEFYNKIYVTESQRRTNNYDQFGLGYDLHGSHVLTTDHDLHRKRRKPLEPFFSRPSVIKLQPMLAYVTKKLEDRLQEFKGSGRVVCLNYVFASFSSDVIGKVCWEDEEEFLNDQNFAPEWREKSSKNEDDGTKKDHTSLFRSILASEMPEDELSDERLAKEALVLLLAGFLTSATALGFCSYHILSNKDIHTRLQEELKDVMAMWPHQVPSWADLERVKYLQAVIKEGLRLSYGTMRRLPRVSPDQEIHYKDWIIPTNTAVGMSAYLMSTDPVVYPEPDKYKPERWLGDVNPAIHRNFVPFARGSRNCLAYAEISLALAVLYRPNGPKLELFETTEGAVKLVHDFLLPLPEFDSKGVRVIVR</sequence>
<gene>
    <name evidence="10" type="ORF">EYC84_005581</name>
</gene>
<dbReference type="SUPFAM" id="SSF48264">
    <property type="entry name" value="Cytochrome P450"/>
    <property type="match status" value="1"/>
</dbReference>
<keyword evidence="8" id="KW-0349">Heme</keyword>
<feature type="transmembrane region" description="Helical" evidence="9">
    <location>
        <begin position="183"/>
        <end position="205"/>
    </location>
</feature>
<dbReference type="InterPro" id="IPR001128">
    <property type="entry name" value="Cyt_P450"/>
</dbReference>
<evidence type="ECO:0000256" key="4">
    <source>
        <dbReference type="ARBA" id="ARBA00023002"/>
    </source>
</evidence>
<dbReference type="AlphaFoldDB" id="A0A5M9K0T0"/>
<evidence type="ECO:0000256" key="5">
    <source>
        <dbReference type="ARBA" id="ARBA00023004"/>
    </source>
</evidence>
<proteinExistence type="inferred from homology"/>
<dbReference type="GO" id="GO:0016705">
    <property type="term" value="F:oxidoreductase activity, acting on paired donors, with incorporation or reduction of molecular oxygen"/>
    <property type="evidence" value="ECO:0007669"/>
    <property type="project" value="InterPro"/>
</dbReference>
<dbReference type="GO" id="GO:0005506">
    <property type="term" value="F:iron ion binding"/>
    <property type="evidence" value="ECO:0007669"/>
    <property type="project" value="InterPro"/>
</dbReference>
<organism evidence="10 11">
    <name type="scientific">Monilinia fructicola</name>
    <name type="common">Brown rot fungus</name>
    <name type="synonym">Ciboria fructicola</name>
    <dbReference type="NCBI Taxonomy" id="38448"/>
    <lineage>
        <taxon>Eukaryota</taxon>
        <taxon>Fungi</taxon>
        <taxon>Dikarya</taxon>
        <taxon>Ascomycota</taxon>
        <taxon>Pezizomycotina</taxon>
        <taxon>Leotiomycetes</taxon>
        <taxon>Helotiales</taxon>
        <taxon>Sclerotiniaceae</taxon>
        <taxon>Monilinia</taxon>
    </lineage>
</organism>
<dbReference type="PRINTS" id="PR00463">
    <property type="entry name" value="EP450I"/>
</dbReference>
<evidence type="ECO:0008006" key="12">
    <source>
        <dbReference type="Google" id="ProtNLM"/>
    </source>
</evidence>
<accession>A0A5M9K0T0</accession>
<keyword evidence="9" id="KW-1133">Transmembrane helix</keyword>
<evidence type="ECO:0000313" key="11">
    <source>
        <dbReference type="Proteomes" id="UP000322873"/>
    </source>
</evidence>
<comment type="similarity">
    <text evidence="2">Belongs to the cytochrome P450 family.</text>
</comment>
<comment type="cofactor">
    <cofactor evidence="1 8">
        <name>heme</name>
        <dbReference type="ChEBI" id="CHEBI:30413"/>
    </cofactor>
</comment>
<name>A0A5M9K0T0_MONFR</name>
<dbReference type="PANTHER" id="PTHR24305:SF157">
    <property type="entry name" value="N-ACETYLTRYPTOPHAN 6-HYDROXYLASE IVOC-RELATED"/>
    <property type="match status" value="1"/>
</dbReference>
<keyword evidence="9" id="KW-0812">Transmembrane</keyword>
<dbReference type="InterPro" id="IPR036396">
    <property type="entry name" value="Cyt_P450_sf"/>
</dbReference>
<evidence type="ECO:0000256" key="9">
    <source>
        <dbReference type="SAM" id="Phobius"/>
    </source>
</evidence>
<dbReference type="Proteomes" id="UP000322873">
    <property type="component" value="Unassembled WGS sequence"/>
</dbReference>
<evidence type="ECO:0000256" key="7">
    <source>
        <dbReference type="ARBA" id="ARBA00023033"/>
    </source>
</evidence>
<keyword evidence="7" id="KW-0503">Monooxygenase</keyword>
<comment type="caution">
    <text evidence="10">The sequence shown here is derived from an EMBL/GenBank/DDBJ whole genome shotgun (WGS) entry which is preliminary data.</text>
</comment>
<dbReference type="CDD" id="cd11062">
    <property type="entry name" value="CYP58-like"/>
    <property type="match status" value="1"/>
</dbReference>
<evidence type="ECO:0000313" key="10">
    <source>
        <dbReference type="EMBL" id="KAA8574049.1"/>
    </source>
</evidence>
<keyword evidence="9" id="KW-0472">Membrane</keyword>
<reference evidence="10 11" key="1">
    <citation type="submission" date="2019-06" db="EMBL/GenBank/DDBJ databases">
        <title>Genome Sequence of the Brown Rot Fungal Pathogen Monilinia fructicola.</title>
        <authorList>
            <person name="De Miccolis Angelini R.M."/>
            <person name="Landi L."/>
            <person name="Abate D."/>
            <person name="Pollastro S."/>
            <person name="Romanazzi G."/>
            <person name="Faretra F."/>
        </authorList>
    </citation>
    <scope>NUCLEOTIDE SEQUENCE [LARGE SCALE GENOMIC DNA]</scope>
    <source>
        <strain evidence="10 11">Mfrc123</strain>
    </source>
</reference>
<dbReference type="PANTHER" id="PTHR24305">
    <property type="entry name" value="CYTOCHROME P450"/>
    <property type="match status" value="1"/>
</dbReference>
<evidence type="ECO:0000256" key="6">
    <source>
        <dbReference type="ARBA" id="ARBA00023026"/>
    </source>
</evidence>
<dbReference type="Gene3D" id="1.10.630.10">
    <property type="entry name" value="Cytochrome P450"/>
    <property type="match status" value="1"/>
</dbReference>
<keyword evidence="6" id="KW-0843">Virulence</keyword>
<evidence type="ECO:0000256" key="1">
    <source>
        <dbReference type="ARBA" id="ARBA00001971"/>
    </source>
</evidence>
<dbReference type="VEuPathDB" id="FungiDB:MFRU_001g01300"/>